<protein>
    <submittedName>
        <fullName evidence="1">Uncharacterized protein</fullName>
    </submittedName>
</protein>
<sequence length="524" mass="55256">MASVAEPHAAIAGAVSPPPSLSPVAARRAWKRPENGPAPVLAAPGNPIMDAESWPALPGQLSPAPPPTPPRVSPEAADPPPSAEAVIAPPVSLGSSSVKDGDEALVRSPPVSLGSSIVKDGDEALVRSPPVSLGSSSVKDGDEALVRSPRVRRALVMPAGDGLVTPAVDGLVTRPPVPEISPLYSPNARSNGGDHNQNGRFGSHSHGRNGSYGGGNRRGGNGGGGGRHGHDHHGGFDGQRRGGGRRDGQGPGHQQRGHQPSYIRAPPPLAVMAATPPPPPFVGSATPQTQTYGAPMGFTDMAPHVYYFAVPTSDGLQTLPFVPPPPTPPAMLISPLEQLQRELLAQIDYYFSDENLCKDIYLRQQMDDQGWVPVSLIAGFNQVQRLLYRIGQLNNQTNNLQFILDTVLLSTVVEVQGDKLRRRARWEIWLLRRSNFSAGNSSGSLSPVTSNIDSLAYQFQSIGLEGTTYHPSMQGMPGGALLARSTTSASIGYQAPTFEGLHSNGSGPIFGQNTTRSLLRSDTF</sequence>
<dbReference type="Proteomes" id="UP001732700">
    <property type="component" value="Chromosome 1D"/>
</dbReference>
<organism evidence="1 2">
    <name type="scientific">Avena sativa</name>
    <name type="common">Oat</name>
    <dbReference type="NCBI Taxonomy" id="4498"/>
    <lineage>
        <taxon>Eukaryota</taxon>
        <taxon>Viridiplantae</taxon>
        <taxon>Streptophyta</taxon>
        <taxon>Embryophyta</taxon>
        <taxon>Tracheophyta</taxon>
        <taxon>Spermatophyta</taxon>
        <taxon>Magnoliopsida</taxon>
        <taxon>Liliopsida</taxon>
        <taxon>Poales</taxon>
        <taxon>Poaceae</taxon>
        <taxon>BOP clade</taxon>
        <taxon>Pooideae</taxon>
        <taxon>Poodae</taxon>
        <taxon>Poeae</taxon>
        <taxon>Poeae Chloroplast Group 1 (Aveneae type)</taxon>
        <taxon>Aveninae</taxon>
        <taxon>Avena</taxon>
    </lineage>
</organism>
<reference evidence="1" key="1">
    <citation type="submission" date="2021-05" db="EMBL/GenBank/DDBJ databases">
        <authorList>
            <person name="Scholz U."/>
            <person name="Mascher M."/>
            <person name="Fiebig A."/>
        </authorList>
    </citation>
    <scope>NUCLEOTIDE SEQUENCE [LARGE SCALE GENOMIC DNA]</scope>
</reference>
<name>A0ACD5TUR0_AVESA</name>
<keyword evidence="2" id="KW-1185">Reference proteome</keyword>
<evidence type="ECO:0000313" key="2">
    <source>
        <dbReference type="Proteomes" id="UP001732700"/>
    </source>
</evidence>
<proteinExistence type="predicted"/>
<accession>A0ACD5TUR0</accession>
<dbReference type="EnsemblPlants" id="AVESA.00010b.r2.1DG0128610.1">
    <property type="protein sequence ID" value="AVESA.00010b.r2.1DG0128610.1.CDS"/>
    <property type="gene ID" value="AVESA.00010b.r2.1DG0128610"/>
</dbReference>
<reference evidence="1" key="2">
    <citation type="submission" date="2025-09" db="UniProtKB">
        <authorList>
            <consortium name="EnsemblPlants"/>
        </authorList>
    </citation>
    <scope>IDENTIFICATION</scope>
</reference>
<evidence type="ECO:0000313" key="1">
    <source>
        <dbReference type="EnsemblPlants" id="AVESA.00010b.r2.1DG0128610.1.CDS"/>
    </source>
</evidence>